<dbReference type="AlphaFoldDB" id="K1L696"/>
<evidence type="ECO:0000256" key="6">
    <source>
        <dbReference type="ARBA" id="ARBA00022642"/>
    </source>
</evidence>
<evidence type="ECO:0000256" key="7">
    <source>
        <dbReference type="ARBA" id="ARBA00022676"/>
    </source>
</evidence>
<evidence type="ECO:0000256" key="13">
    <source>
        <dbReference type="PIRSR" id="PIRSR006250-1"/>
    </source>
</evidence>
<feature type="binding site" evidence="13">
    <location>
        <position position="160"/>
    </location>
    <ligand>
        <name>substrate</name>
    </ligand>
</feature>
<keyword evidence="17" id="KW-1185">Reference proteome</keyword>
<dbReference type="UniPathway" id="UPA00253">
    <property type="reaction ID" value="UER00331"/>
</dbReference>
<comment type="pathway">
    <text evidence="2">Cofactor biosynthesis; NAD(+) biosynthesis; nicotinate D-ribonucleotide from quinolinate: step 1/1.</text>
</comment>
<feature type="binding site" evidence="13">
    <location>
        <begin position="136"/>
        <end position="138"/>
    </location>
    <ligand>
        <name>substrate</name>
    </ligand>
</feature>
<evidence type="ECO:0000259" key="14">
    <source>
        <dbReference type="Pfam" id="PF01729"/>
    </source>
</evidence>
<dbReference type="PANTHER" id="PTHR32179:SF3">
    <property type="entry name" value="NICOTINATE-NUCLEOTIDE PYROPHOSPHORYLASE [CARBOXYLATING]"/>
    <property type="match status" value="1"/>
</dbReference>
<dbReference type="InterPro" id="IPR027277">
    <property type="entry name" value="NadC/ModD"/>
</dbReference>
<sequence>MNRPSYLNQEKIHLFIQQALQEDVGEGDHSTLGAIPKSKKGKAKLIIKEAGVIAGLELAQMIFKQYDASLEVELLLKDGQEVKPDDIGLTVKGSAASILTTERLILNCMQRMSGIATKTHQLNQLIKHTKAKLMDTRKTTPNFRLMEKWAVWIGGGINHRFALYDMVMLKDNHIDFAGGIPQAIRQTKEYLKTKGLDLKIEVETRTLDEVEQVLEVGGIDYIMLDNMDYATMKKAVDMVSGRYPLEASGGITEENLKYVAECGVDYISVGALTHQVKSLDISLKAY</sequence>
<dbReference type="FunFam" id="3.20.20.70:FF:000030">
    <property type="entry name" value="Nicotinate-nucleotide pyrophosphorylase, carboxylating"/>
    <property type="match status" value="1"/>
</dbReference>
<gene>
    <name evidence="16" type="primary">nadC</name>
    <name evidence="16" type="ORF">B879_01093</name>
</gene>
<accession>K1L696</accession>
<dbReference type="SUPFAM" id="SSF51690">
    <property type="entry name" value="Nicotinate/Quinolinate PRTase C-terminal domain-like"/>
    <property type="match status" value="1"/>
</dbReference>
<keyword evidence="8 12" id="KW-0808">Transferase</keyword>
<feature type="binding site" evidence="13">
    <location>
        <position position="225"/>
    </location>
    <ligand>
        <name>substrate</name>
    </ligand>
</feature>
<dbReference type="GO" id="GO:0005737">
    <property type="term" value="C:cytoplasm"/>
    <property type="evidence" value="ECO:0007669"/>
    <property type="project" value="TreeGrafter"/>
</dbReference>
<dbReference type="PANTHER" id="PTHR32179">
    <property type="entry name" value="NICOTINATE-NUCLEOTIDE PYROPHOSPHORYLASE [CARBOXYLATING]"/>
    <property type="match status" value="1"/>
</dbReference>
<comment type="catalytic activity">
    <reaction evidence="10">
        <text>nicotinate beta-D-ribonucleotide + CO2 + diphosphate = quinolinate + 5-phospho-alpha-D-ribose 1-diphosphate + 2 H(+)</text>
        <dbReference type="Rhea" id="RHEA:12733"/>
        <dbReference type="ChEBI" id="CHEBI:15378"/>
        <dbReference type="ChEBI" id="CHEBI:16526"/>
        <dbReference type="ChEBI" id="CHEBI:29959"/>
        <dbReference type="ChEBI" id="CHEBI:33019"/>
        <dbReference type="ChEBI" id="CHEBI:57502"/>
        <dbReference type="ChEBI" id="CHEBI:58017"/>
        <dbReference type="EC" id="2.4.2.19"/>
    </reaction>
</comment>
<dbReference type="PIRSF" id="PIRSF006250">
    <property type="entry name" value="NadC_ModD"/>
    <property type="match status" value="1"/>
</dbReference>
<comment type="similarity">
    <text evidence="3 12">Belongs to the NadC/ModD family.</text>
</comment>
<evidence type="ECO:0000313" key="17">
    <source>
        <dbReference type="Proteomes" id="UP000004478"/>
    </source>
</evidence>
<keyword evidence="6" id="KW-0662">Pyridine nucleotide biosynthesis</keyword>
<feature type="binding site" evidence="13">
    <location>
        <begin position="248"/>
        <end position="250"/>
    </location>
    <ligand>
        <name>substrate</name>
    </ligand>
</feature>
<evidence type="ECO:0000256" key="12">
    <source>
        <dbReference type="PIRNR" id="PIRNR006250"/>
    </source>
</evidence>
<evidence type="ECO:0000256" key="2">
    <source>
        <dbReference type="ARBA" id="ARBA00004893"/>
    </source>
</evidence>
<dbReference type="EMBL" id="AMGM01000011">
    <property type="protein sequence ID" value="EKB50236.1"/>
    <property type="molecule type" value="Genomic_DNA"/>
</dbReference>
<reference evidence="16 17" key="1">
    <citation type="journal article" date="2012" name="J. Bacteriol.">
        <title>Draft Genome Sequence of Cecembia lonarensis Strain LW9T, Isolated from Lonar Lake, a Haloalkaline Lake in India.</title>
        <authorList>
            <person name="Shivaji S."/>
            <person name="Ara S."/>
            <person name="Singh A."/>
            <person name="Pinnaka A.K."/>
        </authorList>
    </citation>
    <scope>NUCLEOTIDE SEQUENCE [LARGE SCALE GENOMIC DNA]</scope>
    <source>
        <strain evidence="16 17">LW9</strain>
    </source>
</reference>
<dbReference type="GO" id="GO:0034213">
    <property type="term" value="P:quinolinate catabolic process"/>
    <property type="evidence" value="ECO:0007669"/>
    <property type="project" value="TreeGrafter"/>
</dbReference>
<dbReference type="InterPro" id="IPR002638">
    <property type="entry name" value="Quinolinate_PRibosylTrfase_C"/>
</dbReference>
<dbReference type="FunFam" id="3.90.1170.20:FF:000001">
    <property type="entry name" value="Nicotinate-nucleotide diphosphorylase (Carboxylating)"/>
    <property type="match status" value="1"/>
</dbReference>
<evidence type="ECO:0000256" key="8">
    <source>
        <dbReference type="ARBA" id="ARBA00022679"/>
    </source>
</evidence>
<dbReference type="Gene3D" id="3.20.20.70">
    <property type="entry name" value="Aldolase class I"/>
    <property type="match status" value="1"/>
</dbReference>
<dbReference type="SUPFAM" id="SSF54675">
    <property type="entry name" value="Nicotinate/Quinolinate PRTase N-terminal domain-like"/>
    <property type="match status" value="1"/>
</dbReference>
<comment type="subunit">
    <text evidence="4">Hexamer formed by 3 homodimers.</text>
</comment>
<evidence type="ECO:0000256" key="4">
    <source>
        <dbReference type="ARBA" id="ARBA00011218"/>
    </source>
</evidence>
<evidence type="ECO:0000256" key="10">
    <source>
        <dbReference type="ARBA" id="ARBA00047445"/>
    </source>
</evidence>
<dbReference type="EC" id="2.4.2.19" evidence="5"/>
<feature type="binding site" evidence="13">
    <location>
        <position position="203"/>
    </location>
    <ligand>
        <name>substrate</name>
    </ligand>
</feature>
<proteinExistence type="inferred from homology"/>
<dbReference type="Proteomes" id="UP000004478">
    <property type="component" value="Unassembled WGS sequence"/>
</dbReference>
<dbReference type="InterPro" id="IPR037128">
    <property type="entry name" value="Quinolinate_PRibosylTase_N_sf"/>
</dbReference>
<evidence type="ECO:0000256" key="9">
    <source>
        <dbReference type="ARBA" id="ARBA00033102"/>
    </source>
</evidence>
<dbReference type="Gene3D" id="3.90.1170.20">
    <property type="entry name" value="Quinolinate phosphoribosyl transferase, N-terminal domain"/>
    <property type="match status" value="1"/>
</dbReference>
<dbReference type="GO" id="GO:0009435">
    <property type="term" value="P:NAD+ biosynthetic process"/>
    <property type="evidence" value="ECO:0007669"/>
    <property type="project" value="UniProtKB-UniPathway"/>
</dbReference>
<organism evidence="16 17">
    <name type="scientific">Cecembia lonarensis (strain CCUG 58316 / KCTC 22772 / LW9)</name>
    <dbReference type="NCBI Taxonomy" id="1225176"/>
    <lineage>
        <taxon>Bacteria</taxon>
        <taxon>Pseudomonadati</taxon>
        <taxon>Bacteroidota</taxon>
        <taxon>Cytophagia</taxon>
        <taxon>Cytophagales</taxon>
        <taxon>Cyclobacteriaceae</taxon>
        <taxon>Cecembia</taxon>
    </lineage>
</organism>
<name>K1L696_CECL9</name>
<dbReference type="InterPro" id="IPR022412">
    <property type="entry name" value="Quinolinate_PRibosylTrfase_N"/>
</dbReference>
<comment type="caution">
    <text evidence="16">The sequence shown here is derived from an EMBL/GenBank/DDBJ whole genome shotgun (WGS) entry which is preliminary data.</text>
</comment>
<protein>
    <recommendedName>
        <fullName evidence="11">Probable nicotinate-nucleotide pyrophosphorylase [carboxylating]</fullName>
        <ecNumber evidence="5">2.4.2.19</ecNumber>
    </recommendedName>
    <alternativeName>
        <fullName evidence="9">Quinolinate phosphoribosyltransferase [decarboxylating]</fullName>
    </alternativeName>
</protein>
<keyword evidence="7 12" id="KW-0328">Glycosyltransferase</keyword>
<evidence type="ECO:0000256" key="1">
    <source>
        <dbReference type="ARBA" id="ARBA00003237"/>
    </source>
</evidence>
<dbReference type="CDD" id="cd01572">
    <property type="entry name" value="QPRTase"/>
    <property type="match status" value="1"/>
</dbReference>
<dbReference type="InterPro" id="IPR013785">
    <property type="entry name" value="Aldolase_TIM"/>
</dbReference>
<feature type="domain" description="Quinolinate phosphoribosyl transferase C-terminal" evidence="14">
    <location>
        <begin position="115"/>
        <end position="284"/>
    </location>
</feature>
<feature type="binding site" evidence="13">
    <location>
        <position position="103"/>
    </location>
    <ligand>
        <name>substrate</name>
    </ligand>
</feature>
<feature type="binding site" evidence="13">
    <location>
        <position position="170"/>
    </location>
    <ligand>
        <name>substrate</name>
    </ligand>
</feature>
<dbReference type="RefSeq" id="WP_009184137.1">
    <property type="nucleotide sequence ID" value="NZ_AMGM01000011.1"/>
</dbReference>
<evidence type="ECO:0000256" key="5">
    <source>
        <dbReference type="ARBA" id="ARBA00011944"/>
    </source>
</evidence>
<evidence type="ECO:0000259" key="15">
    <source>
        <dbReference type="Pfam" id="PF02749"/>
    </source>
</evidence>
<dbReference type="Pfam" id="PF01729">
    <property type="entry name" value="QRPTase_C"/>
    <property type="match status" value="1"/>
</dbReference>
<dbReference type="NCBIfam" id="TIGR00078">
    <property type="entry name" value="nadC"/>
    <property type="match status" value="1"/>
</dbReference>
<comment type="function">
    <text evidence="1">Involved in the catabolism of quinolinic acid (QA).</text>
</comment>
<dbReference type="InterPro" id="IPR004393">
    <property type="entry name" value="NadC"/>
</dbReference>
<dbReference type="PATRIC" id="fig|1225176.3.peg.1166"/>
<evidence type="ECO:0000256" key="11">
    <source>
        <dbReference type="ARBA" id="ARBA00069173"/>
    </source>
</evidence>
<dbReference type="InterPro" id="IPR036068">
    <property type="entry name" value="Nicotinate_pribotase-like_C"/>
</dbReference>
<dbReference type="GO" id="GO:0004514">
    <property type="term" value="F:nicotinate-nucleotide diphosphorylase (carboxylating) activity"/>
    <property type="evidence" value="ECO:0007669"/>
    <property type="project" value="UniProtKB-EC"/>
</dbReference>
<evidence type="ECO:0000256" key="3">
    <source>
        <dbReference type="ARBA" id="ARBA00009400"/>
    </source>
</evidence>
<feature type="binding site" evidence="13">
    <location>
        <begin position="269"/>
        <end position="271"/>
    </location>
    <ligand>
        <name>substrate</name>
    </ligand>
</feature>
<dbReference type="OrthoDB" id="9782546at2"/>
<feature type="domain" description="Quinolinate phosphoribosyl transferase N-terminal" evidence="15">
    <location>
        <begin position="32"/>
        <end position="113"/>
    </location>
</feature>
<evidence type="ECO:0000313" key="16">
    <source>
        <dbReference type="EMBL" id="EKB50236.1"/>
    </source>
</evidence>
<dbReference type="Pfam" id="PF02749">
    <property type="entry name" value="QRPTase_N"/>
    <property type="match status" value="1"/>
</dbReference>